<dbReference type="RefSeq" id="WP_161857934.1">
    <property type="nucleotide sequence ID" value="NZ_CP047491.1"/>
</dbReference>
<protein>
    <submittedName>
        <fullName evidence="2">Uncharacterized protein</fullName>
    </submittedName>
</protein>
<keyword evidence="4" id="KW-1185">Reference proteome</keyword>
<gene>
    <name evidence="3" type="ORF">GTQ55_06115</name>
    <name evidence="2" type="ORF">HNQ53_003565</name>
</gene>
<dbReference type="EMBL" id="CP047491">
    <property type="protein sequence ID" value="QHQ38603.1"/>
    <property type="molecule type" value="Genomic_DNA"/>
</dbReference>
<evidence type="ECO:0000313" key="5">
    <source>
        <dbReference type="Proteomes" id="UP000563601"/>
    </source>
</evidence>
<evidence type="ECO:0000313" key="2">
    <source>
        <dbReference type="EMBL" id="MBB5213313.1"/>
    </source>
</evidence>
<feature type="chain" id="PRO_5044645567" evidence="1">
    <location>
        <begin position="19"/>
        <end position="184"/>
    </location>
</feature>
<evidence type="ECO:0000256" key="1">
    <source>
        <dbReference type="SAM" id="SignalP"/>
    </source>
</evidence>
<dbReference type="EMBL" id="JACHHR010000011">
    <property type="protein sequence ID" value="MBB5213313.1"/>
    <property type="molecule type" value="Genomic_DNA"/>
</dbReference>
<organism evidence="2 5">
    <name type="scientific">Microbulbifer hydrolyticus</name>
    <dbReference type="NCBI Taxonomy" id="48074"/>
    <lineage>
        <taxon>Bacteria</taxon>
        <taxon>Pseudomonadati</taxon>
        <taxon>Pseudomonadota</taxon>
        <taxon>Gammaproteobacteria</taxon>
        <taxon>Cellvibrionales</taxon>
        <taxon>Microbulbiferaceae</taxon>
        <taxon>Microbulbifer</taxon>
    </lineage>
</organism>
<proteinExistence type="predicted"/>
<dbReference type="Proteomes" id="UP000464675">
    <property type="component" value="Chromosome"/>
</dbReference>
<evidence type="ECO:0000313" key="4">
    <source>
        <dbReference type="Proteomes" id="UP000464675"/>
    </source>
</evidence>
<reference evidence="3 4" key="1">
    <citation type="submission" date="2020-01" db="EMBL/GenBank/DDBJ databases">
        <title>The possibility of degradation of plastic by Microbulbifer hydrolyticus IRE-31.</title>
        <authorList>
            <person name="Liu L."/>
        </authorList>
    </citation>
    <scope>NUCLEOTIDE SEQUENCE [LARGE SCALE GENOMIC DNA]</scope>
    <source>
        <strain evidence="3 4">IRE-31</strain>
    </source>
</reference>
<accession>A0A6P1TAB5</accession>
<dbReference type="AlphaFoldDB" id="A0A6P1TAB5"/>
<evidence type="ECO:0000313" key="3">
    <source>
        <dbReference type="EMBL" id="QHQ38603.1"/>
    </source>
</evidence>
<sequence>MKVIVFTITLLVSIASNATTTIWRDCTKSLYAFPLGLSESREVVEILDYEYVKNYMRRKNQERDVAIKERGAFPLNKVSIENLSESELKDLAKAGIEYAGRTKNIQEMPYFKNIESADSVVAGRSYILLAEFIEAGKEVASEIDYPAELMSASFTTCEIDHQLTSKIFSRTLQRMVEQKAHREK</sequence>
<feature type="signal peptide" evidence="1">
    <location>
        <begin position="1"/>
        <end position="18"/>
    </location>
</feature>
<reference evidence="2 5" key="2">
    <citation type="submission" date="2020-08" db="EMBL/GenBank/DDBJ databases">
        <title>Genomic Encyclopedia of Type Strains, Phase IV (KMG-IV): sequencing the most valuable type-strain genomes for metagenomic binning, comparative biology and taxonomic classification.</title>
        <authorList>
            <person name="Goeker M."/>
        </authorList>
    </citation>
    <scope>NUCLEOTIDE SEQUENCE [LARGE SCALE GENOMIC DNA]</scope>
    <source>
        <strain evidence="2 5">DSM 11525</strain>
    </source>
</reference>
<keyword evidence="1" id="KW-0732">Signal</keyword>
<dbReference type="Proteomes" id="UP000563601">
    <property type="component" value="Unassembled WGS sequence"/>
</dbReference>
<name>A0A6P1TAB5_9GAMM</name>